<protein>
    <recommendedName>
        <fullName evidence="3">HNH endonuclease</fullName>
    </recommendedName>
</protein>
<evidence type="ECO:0008006" key="3">
    <source>
        <dbReference type="Google" id="ProtNLM"/>
    </source>
</evidence>
<dbReference type="RefSeq" id="WP_111608239.1">
    <property type="nucleotide sequence ID" value="NZ_BMLJ01000006.1"/>
</dbReference>
<sequence length="292" mass="33880">MRHIDLNKINNCKPNNWDQNVTQWKQQVVNANDKSEKIKKIGNKWSDFKPGFIREYGDKCWYSETPRVMTDFDVDHFRPKGAVKKSDGTKPKRVINGVSDTHPGYWWLAFEPLNYRYSCVFSNRPRDKGGKHDYFPLTDENTRVWVSSSITAHANEKIKLLDPCSLNDVSLLSYDKIPGTVQSRFDNTSNPTAYSKVRESCKRYNLNHKTIKGARSKVIKDVQSAMEFLKTCWSFPANQVNPFQQFRPDIEKKLIDACNRKSEFSATAIAFVRPYRAEPWLANILNRLDLSD</sequence>
<dbReference type="EMBL" id="CP061081">
    <property type="protein sequence ID" value="QNT07909.1"/>
    <property type="molecule type" value="Genomic_DNA"/>
</dbReference>
<evidence type="ECO:0000313" key="1">
    <source>
        <dbReference type="EMBL" id="QNT07909.1"/>
    </source>
</evidence>
<evidence type="ECO:0000313" key="2">
    <source>
        <dbReference type="Proteomes" id="UP000516370"/>
    </source>
</evidence>
<accession>A0A7H1JBP3</accession>
<dbReference type="KEGG" id="mard:IBG28_10120"/>
<organism evidence="1 2">
    <name type="scientific">Marinomonas arctica</name>
    <dbReference type="NCBI Taxonomy" id="383750"/>
    <lineage>
        <taxon>Bacteria</taxon>
        <taxon>Pseudomonadati</taxon>
        <taxon>Pseudomonadota</taxon>
        <taxon>Gammaproteobacteria</taxon>
        <taxon>Oceanospirillales</taxon>
        <taxon>Oceanospirillaceae</taxon>
        <taxon>Marinomonas</taxon>
    </lineage>
</organism>
<dbReference type="Proteomes" id="UP000516370">
    <property type="component" value="Chromosome"/>
</dbReference>
<gene>
    <name evidence="1" type="ORF">IBG28_10120</name>
</gene>
<dbReference type="AlphaFoldDB" id="A0A7H1JBP3"/>
<proteinExistence type="predicted"/>
<keyword evidence="2" id="KW-1185">Reference proteome</keyword>
<name>A0A7H1JBP3_9GAMM</name>
<dbReference type="OrthoDB" id="8824552at2"/>
<reference evidence="1 2" key="1">
    <citation type="submission" date="2020-09" db="EMBL/GenBank/DDBJ databases">
        <title>Complete genome sequence of an Arctic sea ice bacterium Marinomonas arctica BSI20414.</title>
        <authorList>
            <person name="Liao L."/>
            <person name="Chen B."/>
        </authorList>
    </citation>
    <scope>NUCLEOTIDE SEQUENCE [LARGE SCALE GENOMIC DNA]</scope>
    <source>
        <strain evidence="1 2">BSI20414</strain>
    </source>
</reference>